<dbReference type="PANTHER" id="PTHR46743:SF2">
    <property type="entry name" value="TEICHOIC ACIDS EXPORT ATP-BINDING PROTEIN TAGH"/>
    <property type="match status" value="1"/>
</dbReference>
<comment type="caution">
    <text evidence="6">The sequence shown here is derived from an EMBL/GenBank/DDBJ whole genome shotgun (WGS) entry which is preliminary data.</text>
</comment>
<name>A0A837HUC5_9BACT</name>
<accession>A0A837HUC5</accession>
<dbReference type="InterPro" id="IPR027417">
    <property type="entry name" value="P-loop_NTPase"/>
</dbReference>
<feature type="domain" description="ABC transporter" evidence="5">
    <location>
        <begin position="40"/>
        <end position="263"/>
    </location>
</feature>
<dbReference type="PROSITE" id="PS00211">
    <property type="entry name" value="ABC_TRANSPORTER_1"/>
    <property type="match status" value="1"/>
</dbReference>
<dbReference type="Pfam" id="PF00005">
    <property type="entry name" value="ABC_tran"/>
    <property type="match status" value="1"/>
</dbReference>
<comment type="similarity">
    <text evidence="1">Belongs to the ABC transporter superfamily.</text>
</comment>
<dbReference type="SUPFAM" id="SSF52540">
    <property type="entry name" value="P-loop containing nucleoside triphosphate hydrolases"/>
    <property type="match status" value="1"/>
</dbReference>
<proteinExistence type="inferred from homology"/>
<dbReference type="PANTHER" id="PTHR46743">
    <property type="entry name" value="TEICHOIC ACIDS EXPORT ATP-BINDING PROTEIN TAGH"/>
    <property type="match status" value="1"/>
</dbReference>
<dbReference type="InterPro" id="IPR003439">
    <property type="entry name" value="ABC_transporter-like_ATP-bd"/>
</dbReference>
<evidence type="ECO:0000259" key="5">
    <source>
        <dbReference type="PROSITE" id="PS50893"/>
    </source>
</evidence>
<protein>
    <submittedName>
        <fullName evidence="6">ABC transporter related protein</fullName>
    </submittedName>
</protein>
<organism evidence="6 7">
    <name type="scientific">Candidatus Yanofskybacteria bacterium GW2011_GWD1_39_16</name>
    <dbReference type="NCBI Taxonomy" id="1619030"/>
    <lineage>
        <taxon>Bacteria</taxon>
        <taxon>Candidatus Yanofskyibacteriota</taxon>
    </lineage>
</organism>
<evidence type="ECO:0000313" key="7">
    <source>
        <dbReference type="Proteomes" id="UP000033996"/>
    </source>
</evidence>
<dbReference type="GO" id="GO:0016020">
    <property type="term" value="C:membrane"/>
    <property type="evidence" value="ECO:0007669"/>
    <property type="project" value="InterPro"/>
</dbReference>
<dbReference type="AlphaFoldDB" id="A0A837HUC5"/>
<evidence type="ECO:0000256" key="4">
    <source>
        <dbReference type="ARBA" id="ARBA00022840"/>
    </source>
</evidence>
<evidence type="ECO:0000256" key="3">
    <source>
        <dbReference type="ARBA" id="ARBA00022741"/>
    </source>
</evidence>
<keyword evidence="4" id="KW-0067">ATP-binding</keyword>
<dbReference type="GO" id="GO:0016887">
    <property type="term" value="F:ATP hydrolysis activity"/>
    <property type="evidence" value="ECO:0007669"/>
    <property type="project" value="InterPro"/>
</dbReference>
<dbReference type="InterPro" id="IPR003593">
    <property type="entry name" value="AAA+_ATPase"/>
</dbReference>
<dbReference type="Proteomes" id="UP000033996">
    <property type="component" value="Unassembled WGS sequence"/>
</dbReference>
<keyword evidence="3" id="KW-0547">Nucleotide-binding</keyword>
<dbReference type="Gene3D" id="3.40.50.300">
    <property type="entry name" value="P-loop containing nucleotide triphosphate hydrolases"/>
    <property type="match status" value="1"/>
</dbReference>
<dbReference type="InterPro" id="IPR017871">
    <property type="entry name" value="ABC_transporter-like_CS"/>
</dbReference>
<dbReference type="PROSITE" id="PS50893">
    <property type="entry name" value="ABC_TRANSPORTER_2"/>
    <property type="match status" value="1"/>
</dbReference>
<dbReference type="EMBL" id="LBWL01000008">
    <property type="protein sequence ID" value="KKR09157.1"/>
    <property type="molecule type" value="Genomic_DNA"/>
</dbReference>
<keyword evidence="2" id="KW-0813">Transport</keyword>
<gene>
    <name evidence="6" type="ORF">UT35_C0008G0006</name>
</gene>
<reference evidence="6 7" key="1">
    <citation type="journal article" date="2015" name="Nature">
        <title>rRNA introns, odd ribosomes, and small enigmatic genomes across a large radiation of phyla.</title>
        <authorList>
            <person name="Brown C.T."/>
            <person name="Hug L.A."/>
            <person name="Thomas B.C."/>
            <person name="Sharon I."/>
            <person name="Castelle C.J."/>
            <person name="Singh A."/>
            <person name="Wilkins M.J."/>
            <person name="Williams K.H."/>
            <person name="Banfield J.F."/>
        </authorList>
    </citation>
    <scope>NUCLEOTIDE SEQUENCE [LARGE SCALE GENOMIC DNA]</scope>
</reference>
<dbReference type="SMART" id="SM00382">
    <property type="entry name" value="AAA"/>
    <property type="match status" value="1"/>
</dbReference>
<dbReference type="InterPro" id="IPR050683">
    <property type="entry name" value="Bact_Polysacc_Export_ATP-bd"/>
</dbReference>
<dbReference type="InterPro" id="IPR015860">
    <property type="entry name" value="ABC_transpr_TagH-like"/>
</dbReference>
<evidence type="ECO:0000256" key="1">
    <source>
        <dbReference type="ARBA" id="ARBA00005417"/>
    </source>
</evidence>
<dbReference type="GO" id="GO:0140359">
    <property type="term" value="F:ABC-type transporter activity"/>
    <property type="evidence" value="ECO:0007669"/>
    <property type="project" value="InterPro"/>
</dbReference>
<evidence type="ECO:0000313" key="6">
    <source>
        <dbReference type="EMBL" id="KKR09157.1"/>
    </source>
</evidence>
<dbReference type="CDD" id="cd03220">
    <property type="entry name" value="ABC_KpsT_Wzt"/>
    <property type="match status" value="1"/>
</dbReference>
<sequence>MDPIIESKNISKKYNINHQRGGYISLREVLTNALKNPLRFLKKKVARAFSTKEEFWALRDINFKVKKGEAVGIIGPNGAGKSTLLKVLSQITPPTTGEIKIHGRIASLLEVGTGFHPELTGRENIFLNGAILGMPKIEIVRKFDDIVSFSGIEKFLDTPLKHYSSGMQVRLAFAVAAHMEPDILLIDEVLAVGDAEFQKKCLAKMHEIIKKEGRTILFVSHNLQAINQLCHRSILLKNGKIVKDGSTQEILSEYANMNNAGGDEHGDLTSSRIRPRIGEMDTDFSWIKIKVLNSKGEESNNILFHDPFEIIFSGEAIKDCPHTVIALGLRVKSKAENDYIFMKTQVADDFSDYIKKGMNEFRVKFDINILAPKIYEVAICADGPKVFDWIPIATELNILNLGVQSDVSWRVNHQSGDLDYPCTWSINQPLSKI</sequence>
<dbReference type="GO" id="GO:0005524">
    <property type="term" value="F:ATP binding"/>
    <property type="evidence" value="ECO:0007669"/>
    <property type="project" value="UniProtKB-KW"/>
</dbReference>
<evidence type="ECO:0000256" key="2">
    <source>
        <dbReference type="ARBA" id="ARBA00022448"/>
    </source>
</evidence>